<dbReference type="PANTHER" id="PTHR43304">
    <property type="entry name" value="PHYTOCHROME-LIKE PROTEIN CPH1"/>
    <property type="match status" value="1"/>
</dbReference>
<dbReference type="OrthoDB" id="8127at2157"/>
<dbReference type="GO" id="GO:0004673">
    <property type="term" value="F:protein histidine kinase activity"/>
    <property type="evidence" value="ECO:0007669"/>
    <property type="project" value="UniProtKB-EC"/>
</dbReference>
<dbReference type="SMART" id="SM00387">
    <property type="entry name" value="HATPase_c"/>
    <property type="match status" value="1"/>
</dbReference>
<keyword evidence="4" id="KW-0808">Transferase</keyword>
<feature type="domain" description="PAS" evidence="8">
    <location>
        <begin position="491"/>
        <end position="561"/>
    </location>
</feature>
<evidence type="ECO:0000313" key="11">
    <source>
        <dbReference type="Proteomes" id="UP000245934"/>
    </source>
</evidence>
<dbReference type="PROSITE" id="PS50113">
    <property type="entry name" value="PAC"/>
    <property type="match status" value="3"/>
</dbReference>
<keyword evidence="3" id="KW-0597">Phosphoprotein</keyword>
<evidence type="ECO:0000256" key="4">
    <source>
        <dbReference type="ARBA" id="ARBA00022679"/>
    </source>
</evidence>
<dbReference type="InterPro" id="IPR013767">
    <property type="entry name" value="PAS_fold"/>
</dbReference>
<feature type="transmembrane region" description="Helical" evidence="6">
    <location>
        <begin position="63"/>
        <end position="88"/>
    </location>
</feature>
<feature type="domain" description="PAC" evidence="9">
    <location>
        <begin position="564"/>
        <end position="614"/>
    </location>
</feature>
<keyword evidence="5" id="KW-0418">Kinase</keyword>
<feature type="domain" description="PAS" evidence="8">
    <location>
        <begin position="615"/>
        <end position="656"/>
    </location>
</feature>
<dbReference type="InterPro" id="IPR005467">
    <property type="entry name" value="His_kinase_dom"/>
</dbReference>
<feature type="transmembrane region" description="Helical" evidence="6">
    <location>
        <begin position="39"/>
        <end position="57"/>
    </location>
</feature>
<reference evidence="10 11" key="1">
    <citation type="submission" date="2018-05" db="EMBL/GenBank/DDBJ databases">
        <title>Draft genome of Methanospirillum stamsii Pt1.</title>
        <authorList>
            <person name="Dueholm M.S."/>
            <person name="Nielsen P.H."/>
            <person name="Bakmann L.F."/>
            <person name="Otzen D.E."/>
        </authorList>
    </citation>
    <scope>NUCLEOTIDE SEQUENCE [LARGE SCALE GENOMIC DNA]</scope>
    <source>
        <strain evidence="10 11">Pt1</strain>
    </source>
</reference>
<dbReference type="PANTHER" id="PTHR43304:SF1">
    <property type="entry name" value="PAC DOMAIN-CONTAINING PROTEIN"/>
    <property type="match status" value="1"/>
</dbReference>
<feature type="transmembrane region" description="Helical" evidence="6">
    <location>
        <begin position="120"/>
        <end position="141"/>
    </location>
</feature>
<evidence type="ECO:0000259" key="8">
    <source>
        <dbReference type="PROSITE" id="PS50112"/>
    </source>
</evidence>
<dbReference type="RefSeq" id="WP_109941421.1">
    <property type="nucleotide sequence ID" value="NZ_CP176366.1"/>
</dbReference>
<feature type="domain" description="PAS" evidence="8">
    <location>
        <begin position="365"/>
        <end position="435"/>
    </location>
</feature>
<feature type="transmembrane region" description="Helical" evidence="6">
    <location>
        <begin position="153"/>
        <end position="173"/>
    </location>
</feature>
<evidence type="ECO:0000259" key="7">
    <source>
        <dbReference type="PROSITE" id="PS50109"/>
    </source>
</evidence>
<dbReference type="NCBIfam" id="TIGR00229">
    <property type="entry name" value="sensory_box"/>
    <property type="match status" value="3"/>
</dbReference>
<feature type="domain" description="PAC" evidence="9">
    <location>
        <begin position="440"/>
        <end position="490"/>
    </location>
</feature>
<dbReference type="Gene3D" id="3.30.450.20">
    <property type="entry name" value="PAS domain"/>
    <property type="match status" value="3"/>
</dbReference>
<sequence length="953" mass="107299">MIESLDVRTLILILTLGHAIAALLLFFSTLKRAQIYDTVFMISMALQAAGWMLLFFRGTISDILSFSLGNTLIFCGFCLENIALLSLVRTVNKHWLQYFAAILALSIFIIWLPLTGQNQNVGIVSFVIPLFFLFPGVFLVFSSPRPTPLQQFTGSILLFYSTAVIIRGISLLVAKDYSLLTPTFFQILFLSGQFVIMALASTGYILIRREIVSSDLEDEISDRQVIEEEVRRKSDLLKEWVKELNCLYEVSRLIETTPRDKDLFSALVNEIPAGWRYPDLTCARITINSREYPSKGFQTSGIKQESVLTMYGKTVGSIEVFFLGDPTIYGTEPFLPEESSLIIALGERISRMMERHWSEVTLRESEERFRRLLSRSFDAVVIHQDGRIVMANDSAVRIVGASNPDDLIGKQIIDLVHPDYRLAVAERVQEMLASKEGTVPLMEEKFLRLDGTPIPVAVMATATQHEGRPAVIVVFRDITRQKEAEKALETANQFSDTIIDSIPGIFYVLDEQGHFVRRNPHHQIITGYSDEELHNITALDTIAPDDRDLVAGIIQKVFREQGFTTTTVNILTKDGRKIPYLLGGLTMTLAGKKYLVGTGIDITKQVQAQEALRESEEKFRTMFENIQDFVYRADMDGNFTMVNPAGVRMLGYESMDQMIGLPVTDVYANPEDRKTFLDALSQNGSVSGYPIIFKSRKGTNLHVIASSHLYYDENGVPIGVEGVLHDLTDLHRAEEGLRMANHKLNLLSSITRHDIMNQLQALHGYIHLSTDSLEKPETLADYLAKEEIIALNIQRQIEFTKDYEDLGVKSPVWQDVSKLLHNVSLALQLQDIRLLIECPGIEIFADPLLYKVFYNLTDNALHYGGGKMTSIRLFAYPQSEDLILIFEDDGEGISFEDKQKLFTRGFGKHTGLGLFLSREILAITGITIIENGKPGNGARFEITVPNGKWRALQ</sequence>
<dbReference type="InterPro" id="IPR036890">
    <property type="entry name" value="HATPase_C_sf"/>
</dbReference>
<dbReference type="SUPFAM" id="SSF55785">
    <property type="entry name" value="PYP-like sensor domain (PAS domain)"/>
    <property type="match status" value="3"/>
</dbReference>
<keyword evidence="6" id="KW-1133">Transmembrane helix</keyword>
<organism evidence="10 11">
    <name type="scientific">Methanospirillum stamsii</name>
    <dbReference type="NCBI Taxonomy" id="1277351"/>
    <lineage>
        <taxon>Archaea</taxon>
        <taxon>Methanobacteriati</taxon>
        <taxon>Methanobacteriota</taxon>
        <taxon>Stenosarchaea group</taxon>
        <taxon>Methanomicrobia</taxon>
        <taxon>Methanomicrobiales</taxon>
        <taxon>Methanospirillaceae</taxon>
        <taxon>Methanospirillum</taxon>
    </lineage>
</organism>
<feature type="domain" description="Histidine kinase" evidence="7">
    <location>
        <begin position="750"/>
        <end position="948"/>
    </location>
</feature>
<accession>A0A2V2MWT0</accession>
<evidence type="ECO:0000256" key="1">
    <source>
        <dbReference type="ARBA" id="ARBA00000085"/>
    </source>
</evidence>
<evidence type="ECO:0000256" key="3">
    <source>
        <dbReference type="ARBA" id="ARBA00022553"/>
    </source>
</evidence>
<dbReference type="InterPro" id="IPR000700">
    <property type="entry name" value="PAS-assoc_C"/>
</dbReference>
<dbReference type="InterPro" id="IPR001610">
    <property type="entry name" value="PAC"/>
</dbReference>
<keyword evidence="6" id="KW-0812">Transmembrane</keyword>
<dbReference type="PROSITE" id="PS50112">
    <property type="entry name" value="PAS"/>
    <property type="match status" value="3"/>
</dbReference>
<gene>
    <name evidence="10" type="ORF">DLD82_12285</name>
</gene>
<dbReference type="Proteomes" id="UP000245934">
    <property type="component" value="Unassembled WGS sequence"/>
</dbReference>
<name>A0A2V2MWT0_9EURY</name>
<dbReference type="PRINTS" id="PR00344">
    <property type="entry name" value="BCTRLSENSOR"/>
</dbReference>
<dbReference type="CDD" id="cd00130">
    <property type="entry name" value="PAS"/>
    <property type="match status" value="3"/>
</dbReference>
<feature type="domain" description="PAC" evidence="9">
    <location>
        <begin position="687"/>
        <end position="739"/>
    </location>
</feature>
<dbReference type="SUPFAM" id="SSF55874">
    <property type="entry name" value="ATPase domain of HSP90 chaperone/DNA topoisomerase II/histidine kinase"/>
    <property type="match status" value="1"/>
</dbReference>
<protein>
    <recommendedName>
        <fullName evidence="2">histidine kinase</fullName>
        <ecNumber evidence="2">2.7.13.3</ecNumber>
    </recommendedName>
</protein>
<dbReference type="InterPro" id="IPR003594">
    <property type="entry name" value="HATPase_dom"/>
</dbReference>
<comment type="catalytic activity">
    <reaction evidence="1">
        <text>ATP + protein L-histidine = ADP + protein N-phospho-L-histidine.</text>
        <dbReference type="EC" id="2.7.13.3"/>
    </reaction>
</comment>
<dbReference type="Pfam" id="PF02518">
    <property type="entry name" value="HATPase_c"/>
    <property type="match status" value="1"/>
</dbReference>
<evidence type="ECO:0000256" key="6">
    <source>
        <dbReference type="SAM" id="Phobius"/>
    </source>
</evidence>
<dbReference type="Gene3D" id="3.30.565.10">
    <property type="entry name" value="Histidine kinase-like ATPase, C-terminal domain"/>
    <property type="match status" value="1"/>
</dbReference>
<proteinExistence type="predicted"/>
<keyword evidence="11" id="KW-1185">Reference proteome</keyword>
<dbReference type="SMART" id="SM00086">
    <property type="entry name" value="PAC"/>
    <property type="match status" value="3"/>
</dbReference>
<dbReference type="GO" id="GO:0006355">
    <property type="term" value="P:regulation of DNA-templated transcription"/>
    <property type="evidence" value="ECO:0007669"/>
    <property type="project" value="InterPro"/>
</dbReference>
<dbReference type="InterPro" id="IPR035965">
    <property type="entry name" value="PAS-like_dom_sf"/>
</dbReference>
<evidence type="ECO:0000256" key="5">
    <source>
        <dbReference type="ARBA" id="ARBA00022777"/>
    </source>
</evidence>
<dbReference type="EMBL" id="QGMZ01000027">
    <property type="protein sequence ID" value="PWR72362.1"/>
    <property type="molecule type" value="Genomic_DNA"/>
</dbReference>
<dbReference type="SMART" id="SM00091">
    <property type="entry name" value="PAS"/>
    <property type="match status" value="3"/>
</dbReference>
<dbReference type="EC" id="2.7.13.3" evidence="2"/>
<feature type="transmembrane region" description="Helical" evidence="6">
    <location>
        <begin position="95"/>
        <end position="114"/>
    </location>
</feature>
<keyword evidence="6" id="KW-0472">Membrane</keyword>
<dbReference type="InterPro" id="IPR004358">
    <property type="entry name" value="Sig_transdc_His_kin-like_C"/>
</dbReference>
<dbReference type="Pfam" id="PF00989">
    <property type="entry name" value="PAS"/>
    <property type="match status" value="3"/>
</dbReference>
<dbReference type="AlphaFoldDB" id="A0A2V2MWT0"/>
<comment type="caution">
    <text evidence="10">The sequence shown here is derived from an EMBL/GenBank/DDBJ whole genome shotgun (WGS) entry which is preliminary data.</text>
</comment>
<dbReference type="PROSITE" id="PS50109">
    <property type="entry name" value="HIS_KIN"/>
    <property type="match status" value="1"/>
</dbReference>
<evidence type="ECO:0000256" key="2">
    <source>
        <dbReference type="ARBA" id="ARBA00012438"/>
    </source>
</evidence>
<dbReference type="InterPro" id="IPR000014">
    <property type="entry name" value="PAS"/>
</dbReference>
<evidence type="ECO:0000313" key="10">
    <source>
        <dbReference type="EMBL" id="PWR72362.1"/>
    </source>
</evidence>
<feature type="transmembrane region" description="Helical" evidence="6">
    <location>
        <begin position="6"/>
        <end position="27"/>
    </location>
</feature>
<evidence type="ECO:0000259" key="9">
    <source>
        <dbReference type="PROSITE" id="PS50113"/>
    </source>
</evidence>
<dbReference type="GeneID" id="97608278"/>
<dbReference type="InterPro" id="IPR052162">
    <property type="entry name" value="Sensor_kinase/Photoreceptor"/>
</dbReference>
<feature type="transmembrane region" description="Helical" evidence="6">
    <location>
        <begin position="185"/>
        <end position="207"/>
    </location>
</feature>